<evidence type="ECO:0000256" key="1">
    <source>
        <dbReference type="SAM" id="MobiDB-lite"/>
    </source>
</evidence>
<accession>U7QEF4</accession>
<dbReference type="OrthoDB" id="9812962at2"/>
<dbReference type="PATRIC" id="fig|1348334.3.peg.3578"/>
<gene>
    <name evidence="3" type="ORF">M595_3699</name>
</gene>
<evidence type="ECO:0000313" key="3">
    <source>
        <dbReference type="EMBL" id="ERT06314.1"/>
    </source>
</evidence>
<comment type="caution">
    <text evidence="3">The sequence shown here is derived from an EMBL/GenBank/DDBJ whole genome shotgun (WGS) entry which is preliminary data.</text>
</comment>
<keyword evidence="4" id="KW-1185">Reference proteome</keyword>
<dbReference type="EMBL" id="AUZM01000038">
    <property type="protein sequence ID" value="ERT06314.1"/>
    <property type="molecule type" value="Genomic_DNA"/>
</dbReference>
<feature type="region of interest" description="Disordered" evidence="1">
    <location>
        <begin position="157"/>
        <end position="183"/>
    </location>
</feature>
<feature type="compositionally biased region" description="Basic and acidic residues" evidence="1">
    <location>
        <begin position="159"/>
        <end position="183"/>
    </location>
</feature>
<dbReference type="Proteomes" id="UP000017127">
    <property type="component" value="Unassembled WGS sequence"/>
</dbReference>
<reference evidence="3 4" key="1">
    <citation type="journal article" date="2013" name="Front. Microbiol.">
        <title>Comparative genomic analyses of the cyanobacterium, Lyngbya aestuarii BL J, a powerful hydrogen producer.</title>
        <authorList>
            <person name="Kothari A."/>
            <person name="Vaughn M."/>
            <person name="Garcia-Pichel F."/>
        </authorList>
    </citation>
    <scope>NUCLEOTIDE SEQUENCE [LARGE SCALE GENOMIC DNA]</scope>
    <source>
        <strain evidence="3 4">BL J</strain>
    </source>
</reference>
<dbReference type="SUPFAM" id="SSF54001">
    <property type="entry name" value="Cysteine proteinases"/>
    <property type="match status" value="1"/>
</dbReference>
<dbReference type="InterPro" id="IPR038765">
    <property type="entry name" value="Papain-like_cys_pep_sf"/>
</dbReference>
<dbReference type="RefSeq" id="WP_023067418.1">
    <property type="nucleotide sequence ID" value="NZ_AUZM01000038.1"/>
</dbReference>
<name>U7QEF4_9CYAN</name>
<dbReference type="InterPro" id="IPR007921">
    <property type="entry name" value="CHAP_dom"/>
</dbReference>
<protein>
    <submittedName>
        <fullName evidence="3">CHAP domain protein</fullName>
    </submittedName>
</protein>
<evidence type="ECO:0000259" key="2">
    <source>
        <dbReference type="Pfam" id="PF05257"/>
    </source>
</evidence>
<feature type="domain" description="Peptidase C51" evidence="2">
    <location>
        <begin position="36"/>
        <end position="121"/>
    </location>
</feature>
<organism evidence="3 4">
    <name type="scientific">Lyngbya aestuarii BL J</name>
    <dbReference type="NCBI Taxonomy" id="1348334"/>
    <lineage>
        <taxon>Bacteria</taxon>
        <taxon>Bacillati</taxon>
        <taxon>Cyanobacteriota</taxon>
        <taxon>Cyanophyceae</taxon>
        <taxon>Oscillatoriophycideae</taxon>
        <taxon>Oscillatoriales</taxon>
        <taxon>Microcoleaceae</taxon>
        <taxon>Lyngbya</taxon>
    </lineage>
</organism>
<dbReference type="Pfam" id="PF05257">
    <property type="entry name" value="CHAP"/>
    <property type="match status" value="1"/>
</dbReference>
<evidence type="ECO:0000313" key="4">
    <source>
        <dbReference type="Proteomes" id="UP000017127"/>
    </source>
</evidence>
<dbReference type="Gene3D" id="3.90.1720.10">
    <property type="entry name" value="endopeptidase domain like (from Nostoc punctiforme)"/>
    <property type="match status" value="1"/>
</dbReference>
<proteinExistence type="predicted"/>
<sequence length="197" mass="22078">MTSPARVVQIAANEVGYTEYPSGSNTTKYGQWYGMNHVPWCAIFVSYCFDQAGIYLPIRTPKGFAYCPDGVRWFQNQSQWYSQPQVGDLVFYCWRGDGVADHIGIVESVNSDGSIISIEGNTAIGNDSNGGEVMRRRRDPWSFLGFGRPYAIVQPVPQLKKEKETTNSPQKPDEGTKTAPDYHTRLVNQLLGKEKVN</sequence>
<dbReference type="AlphaFoldDB" id="U7QEF4"/>